<feature type="compositionally biased region" description="Low complexity" evidence="1">
    <location>
        <begin position="1"/>
        <end position="17"/>
    </location>
</feature>
<dbReference type="EMBL" id="AP019781">
    <property type="protein sequence ID" value="BBL68142.1"/>
    <property type="molecule type" value="Genomic_DNA"/>
</dbReference>
<sequence>MTGAGSSRGRSGSFCGGTNWRERSRGRYEIPEEAVAEAIVNAVAHHGRTSNGSVQVMLFSDRLAISGAVP</sequence>
<reference evidence="2 3" key="1">
    <citation type="submission" date="2019-06" db="EMBL/GenBank/DDBJ databases">
        <title>Complete genome sequence of Methanoculleus chikugoensis strain MG62.</title>
        <authorList>
            <person name="Asakawa S."/>
            <person name="Dianou D."/>
        </authorList>
    </citation>
    <scope>NUCLEOTIDE SEQUENCE [LARGE SCALE GENOMIC DNA]</scope>
    <source>
        <strain evidence="2 3">MG62</strain>
    </source>
</reference>
<feature type="region of interest" description="Disordered" evidence="1">
    <location>
        <begin position="1"/>
        <end position="26"/>
    </location>
</feature>
<dbReference type="Proteomes" id="UP000824969">
    <property type="component" value="Chromosome"/>
</dbReference>
<keyword evidence="3" id="KW-1185">Reference proteome</keyword>
<evidence type="ECO:0000256" key="1">
    <source>
        <dbReference type="SAM" id="MobiDB-lite"/>
    </source>
</evidence>
<organism evidence="2 3">
    <name type="scientific">Methanoculleus chikugoensis</name>
    <dbReference type="NCBI Taxonomy" id="118126"/>
    <lineage>
        <taxon>Archaea</taxon>
        <taxon>Methanobacteriati</taxon>
        <taxon>Methanobacteriota</taxon>
        <taxon>Stenosarchaea group</taxon>
        <taxon>Methanomicrobia</taxon>
        <taxon>Methanomicrobiales</taxon>
        <taxon>Methanomicrobiaceae</taxon>
        <taxon>Methanoculleus</taxon>
    </lineage>
</organism>
<evidence type="ECO:0008006" key="4">
    <source>
        <dbReference type="Google" id="ProtNLM"/>
    </source>
</evidence>
<protein>
    <recommendedName>
        <fullName evidence="4">ATP-dependent DNA helicase RecG C-terminal domain-containing protein</fullName>
    </recommendedName>
</protein>
<gene>
    <name evidence="2" type="ORF">MchiMG62_13230</name>
</gene>
<proteinExistence type="predicted"/>
<evidence type="ECO:0000313" key="3">
    <source>
        <dbReference type="Proteomes" id="UP000824969"/>
    </source>
</evidence>
<accession>A0ABM7H5S9</accession>
<name>A0ABM7H5S9_9EURY</name>
<evidence type="ECO:0000313" key="2">
    <source>
        <dbReference type="EMBL" id="BBL68142.1"/>
    </source>
</evidence>